<name>A0A4P9WP75_9FUNG</name>
<gene>
    <name evidence="2" type="ORF">BDK51DRAFT_31149</name>
</gene>
<dbReference type="OrthoDB" id="3176171at2759"/>
<feature type="coiled-coil region" evidence="1">
    <location>
        <begin position="65"/>
        <end position="142"/>
    </location>
</feature>
<dbReference type="SUPFAM" id="SSF52540">
    <property type="entry name" value="P-loop containing nucleoside triphosphate hydrolases"/>
    <property type="match status" value="1"/>
</dbReference>
<keyword evidence="3" id="KW-1185">Reference proteome</keyword>
<organism evidence="2 3">
    <name type="scientific">Blyttiomyces helicus</name>
    <dbReference type="NCBI Taxonomy" id="388810"/>
    <lineage>
        <taxon>Eukaryota</taxon>
        <taxon>Fungi</taxon>
        <taxon>Fungi incertae sedis</taxon>
        <taxon>Chytridiomycota</taxon>
        <taxon>Chytridiomycota incertae sedis</taxon>
        <taxon>Chytridiomycetes</taxon>
        <taxon>Chytridiomycetes incertae sedis</taxon>
        <taxon>Blyttiomyces</taxon>
    </lineage>
</organism>
<reference evidence="3" key="1">
    <citation type="journal article" date="2018" name="Nat. Microbiol.">
        <title>Leveraging single-cell genomics to expand the fungal tree of life.</title>
        <authorList>
            <person name="Ahrendt S.R."/>
            <person name="Quandt C.A."/>
            <person name="Ciobanu D."/>
            <person name="Clum A."/>
            <person name="Salamov A."/>
            <person name="Andreopoulos B."/>
            <person name="Cheng J.F."/>
            <person name="Woyke T."/>
            <person name="Pelin A."/>
            <person name="Henrissat B."/>
            <person name="Reynolds N.K."/>
            <person name="Benny G.L."/>
            <person name="Smith M.E."/>
            <person name="James T.Y."/>
            <person name="Grigoriev I.V."/>
        </authorList>
    </citation>
    <scope>NUCLEOTIDE SEQUENCE [LARGE SCALE GENOMIC DNA]</scope>
</reference>
<evidence type="ECO:0000313" key="2">
    <source>
        <dbReference type="EMBL" id="RKO92596.1"/>
    </source>
</evidence>
<dbReference type="InterPro" id="IPR036961">
    <property type="entry name" value="Kinesin_motor_dom_sf"/>
</dbReference>
<keyword evidence="1" id="KW-0175">Coiled coil</keyword>
<proteinExistence type="predicted"/>
<sequence length="686" mass="78522">MNDDTNENADVIKCQDMKDLQRKCFHNSQRLETIKFLGVETRNTFLLDKQIAELQFQLLQNTRLLKSYREKLDKTHLNMERTSKQYKIIAPMVQSGDPAIVKSISDMLEASESKNAQIDSVVSNLEKRLKDELEKKNELESIRPESQKNYLLNLENKKLENTEHVLEKEKQIMTRLDMKYNKCGDKLDQCETNKNILLQQLNEATSEYTKLKNELTRIESQRQKLSESDQGNIKAAVDALEVNRITIENMKKAYEQSQNAFQEYRNDFLEKSILAMKIEQKQLEKKLADAERSEQEARRMAPQPDYLSDDACSKKKTEIAHLFPFVTRQVQIYDIISENVIKNENQTDNNNDDVLKIFLEKNSNTFEEARVIQANISENLDCKTISLLHGQLVKISKSMRHLDSSLVNLYEDISGAVRVYVRIKPSKDRHSTVFKEGKKLKFNGNFCVPALPLKTYGRFFNVISDTFTNADAFTGCKGTLIDNNTYVISGTEENIEPGATCCLANDAAGVCRVVNQVKDGYHVSFFGYGFSGSGKTMTLFGNYGNSTNDSSSKEYSQPGIAQLAIANSNATHVALKSVFELASHQIDLRDKSFSSGIFIELFHQGDSILKTLPIEMLKKEENEFAKYGEQFYRSHKTLIHDIKKDGISATQFNELIIWVAEKVHLIFSKCFWTNQKINHGKYQVFV</sequence>
<dbReference type="AlphaFoldDB" id="A0A4P9WP75"/>
<protein>
    <recommendedName>
        <fullName evidence="4">Kinesin motor domain-containing protein</fullName>
    </recommendedName>
</protein>
<accession>A0A4P9WP75</accession>
<evidence type="ECO:0000313" key="3">
    <source>
        <dbReference type="Proteomes" id="UP000269721"/>
    </source>
</evidence>
<dbReference type="EMBL" id="KZ994571">
    <property type="protein sequence ID" value="RKO92596.1"/>
    <property type="molecule type" value="Genomic_DNA"/>
</dbReference>
<dbReference type="InterPro" id="IPR027417">
    <property type="entry name" value="P-loop_NTPase"/>
</dbReference>
<feature type="coiled-coil region" evidence="1">
    <location>
        <begin position="187"/>
        <end position="300"/>
    </location>
</feature>
<evidence type="ECO:0000256" key="1">
    <source>
        <dbReference type="SAM" id="Coils"/>
    </source>
</evidence>
<evidence type="ECO:0008006" key="4">
    <source>
        <dbReference type="Google" id="ProtNLM"/>
    </source>
</evidence>
<dbReference type="Proteomes" id="UP000269721">
    <property type="component" value="Unassembled WGS sequence"/>
</dbReference>
<dbReference type="Gene3D" id="3.40.850.10">
    <property type="entry name" value="Kinesin motor domain"/>
    <property type="match status" value="1"/>
</dbReference>